<dbReference type="EMBL" id="ABZS01000076">
    <property type="protein sequence ID" value="EEP60582.1"/>
    <property type="molecule type" value="Genomic_DNA"/>
</dbReference>
<reference evidence="3 4" key="1">
    <citation type="submission" date="2009-04" db="EMBL/GenBank/DDBJ databases">
        <authorList>
            <person name="Reysenbach A.-L."/>
            <person name="Heidelberg J.F."/>
            <person name="Nelson W.C."/>
        </authorList>
    </citation>
    <scope>NUCLEOTIDE SEQUENCE [LARGE SCALE GENOMIC DNA]</scope>
    <source>
        <strain evidence="3 4">SS-5</strain>
    </source>
</reference>
<gene>
    <name evidence="3" type="ORF">SULYE_0907</name>
</gene>
<dbReference type="InterPro" id="IPR011055">
    <property type="entry name" value="Dup_hybrid_motif"/>
</dbReference>
<evidence type="ECO:0000313" key="3">
    <source>
        <dbReference type="EMBL" id="EEP60582.1"/>
    </source>
</evidence>
<dbReference type="CDD" id="cd12797">
    <property type="entry name" value="M23_peptidase"/>
    <property type="match status" value="1"/>
</dbReference>
<dbReference type="PANTHER" id="PTHR21666">
    <property type="entry name" value="PEPTIDASE-RELATED"/>
    <property type="match status" value="1"/>
</dbReference>
<keyword evidence="1" id="KW-0732">Signal</keyword>
<dbReference type="RefSeq" id="WP_007546842.1">
    <property type="nucleotide sequence ID" value="NZ_ABZS01000076.1"/>
</dbReference>
<feature type="non-terminal residue" evidence="3">
    <location>
        <position position="1"/>
    </location>
</feature>
<dbReference type="SUPFAM" id="SSF51261">
    <property type="entry name" value="Duplicated hybrid motif"/>
    <property type="match status" value="1"/>
</dbReference>
<dbReference type="Gene3D" id="2.70.70.10">
    <property type="entry name" value="Glucose Permease (Domain IIA)"/>
    <property type="match status" value="1"/>
</dbReference>
<dbReference type="OrthoDB" id="9805799at2"/>
<organism evidence="3 4">
    <name type="scientific">Sulfurihydrogenibium yellowstonense SS-5</name>
    <dbReference type="NCBI Taxonomy" id="432331"/>
    <lineage>
        <taxon>Bacteria</taxon>
        <taxon>Pseudomonadati</taxon>
        <taxon>Aquificota</taxon>
        <taxon>Aquificia</taxon>
        <taxon>Aquificales</taxon>
        <taxon>Hydrogenothermaceae</taxon>
        <taxon>Sulfurihydrogenibium</taxon>
    </lineage>
</organism>
<dbReference type="Pfam" id="PF01551">
    <property type="entry name" value="Peptidase_M23"/>
    <property type="match status" value="1"/>
</dbReference>
<sequence length="139" mass="15486">FADYRKYRYNGKIIQGADAYHKGFDFASVKNAPVKASNNGKVVFTGFLGIYGNSIIIDHGLCVYTLYSHLSEIAVKEGEAVKKGQYIGKTGTTGLAVGDHLHYGVLVNGIEVNPVEWFDINWLNTRFYENYKNIIGGNR</sequence>
<evidence type="ECO:0000256" key="1">
    <source>
        <dbReference type="ARBA" id="ARBA00022729"/>
    </source>
</evidence>
<comment type="caution">
    <text evidence="3">The sequence shown here is derived from an EMBL/GenBank/DDBJ whole genome shotgun (WGS) entry which is preliminary data.</text>
</comment>
<dbReference type="InterPro" id="IPR016047">
    <property type="entry name" value="M23ase_b-sheet_dom"/>
</dbReference>
<dbReference type="PANTHER" id="PTHR21666:SF289">
    <property type="entry name" value="L-ALA--D-GLU ENDOPEPTIDASE"/>
    <property type="match status" value="1"/>
</dbReference>
<name>C4FK07_9AQUI</name>
<proteinExistence type="predicted"/>
<keyword evidence="4" id="KW-1185">Reference proteome</keyword>
<dbReference type="InterPro" id="IPR050570">
    <property type="entry name" value="Cell_wall_metabolism_enzyme"/>
</dbReference>
<feature type="domain" description="M23ase beta-sheet core" evidence="2">
    <location>
        <begin position="20"/>
        <end position="114"/>
    </location>
</feature>
<protein>
    <submittedName>
        <fullName evidence="3">Peptidase, M23/M37 family</fullName>
    </submittedName>
</protein>
<dbReference type="AlphaFoldDB" id="C4FK07"/>
<accession>C4FK07</accession>
<dbReference type="Proteomes" id="UP000005540">
    <property type="component" value="Unassembled WGS sequence"/>
</dbReference>
<dbReference type="GO" id="GO:0004222">
    <property type="term" value="F:metalloendopeptidase activity"/>
    <property type="evidence" value="ECO:0007669"/>
    <property type="project" value="TreeGrafter"/>
</dbReference>
<evidence type="ECO:0000259" key="2">
    <source>
        <dbReference type="Pfam" id="PF01551"/>
    </source>
</evidence>
<evidence type="ECO:0000313" key="4">
    <source>
        <dbReference type="Proteomes" id="UP000005540"/>
    </source>
</evidence>